<keyword evidence="2" id="KW-1185">Reference proteome</keyword>
<evidence type="ECO:0000313" key="2">
    <source>
        <dbReference type="Proteomes" id="UP000494165"/>
    </source>
</evidence>
<dbReference type="OrthoDB" id="6334764at2759"/>
<proteinExistence type="predicted"/>
<dbReference type="Gene3D" id="3.30.900.20">
    <property type="match status" value="1"/>
</dbReference>
<comment type="caution">
    <text evidence="1">The sequence shown here is derived from an EMBL/GenBank/DDBJ whole genome shotgun (WGS) entry which is preliminary data.</text>
</comment>
<dbReference type="Proteomes" id="UP000494165">
    <property type="component" value="Unassembled WGS sequence"/>
</dbReference>
<dbReference type="GO" id="GO:0007096">
    <property type="term" value="P:regulation of exit from mitosis"/>
    <property type="evidence" value="ECO:0007669"/>
    <property type="project" value="InterPro"/>
</dbReference>
<dbReference type="PANTHER" id="PTHR15681">
    <property type="entry name" value="MAD2L1-BINDING PROTEIN"/>
    <property type="match status" value="1"/>
</dbReference>
<organism evidence="1 2">
    <name type="scientific">Cloeon dipterum</name>
    <dbReference type="NCBI Taxonomy" id="197152"/>
    <lineage>
        <taxon>Eukaryota</taxon>
        <taxon>Metazoa</taxon>
        <taxon>Ecdysozoa</taxon>
        <taxon>Arthropoda</taxon>
        <taxon>Hexapoda</taxon>
        <taxon>Insecta</taxon>
        <taxon>Pterygota</taxon>
        <taxon>Palaeoptera</taxon>
        <taxon>Ephemeroptera</taxon>
        <taxon>Pisciforma</taxon>
        <taxon>Baetidae</taxon>
        <taxon>Cloeon</taxon>
    </lineage>
</organism>
<dbReference type="InterPro" id="IPR053729">
    <property type="entry name" value="MAD2L1BP_domain_sf"/>
</dbReference>
<dbReference type="PANTHER" id="PTHR15681:SF1">
    <property type="entry name" value="MAD2L1-BINDING PROTEIN"/>
    <property type="match status" value="1"/>
</dbReference>
<dbReference type="AlphaFoldDB" id="A0A8S1EC61"/>
<sequence>MEQSPRRFTCKRPRRSEFALSEVTDALKNAVINNNNNSPSPAITKPVRGSMPVPGTQNKTCIEISIDFPDVLSNITCSELLIELVKYILFMKEQIPYQYNQLKDGVDRKKRWDSEKLKVSSSSVAVDKPTAILAEKHYRKACRAIEVLENTFDSIRQDVGTADKFAVVIGATVASPQELYLVELPQLLQVPQGSPPSRRCLTRLIRELMASEGIQKLLGKSSHPTNTFLLLHKTGSSENSNFEPKPNYSLPQRTKRVVIKFKQPPNVEKPSNFQIYNDDESEKMECESQLSRGIWFQPKSFVTGFKDCWIGDECATNIWMKV</sequence>
<reference evidence="1 2" key="1">
    <citation type="submission" date="2020-04" db="EMBL/GenBank/DDBJ databases">
        <authorList>
            <person name="Alioto T."/>
            <person name="Alioto T."/>
            <person name="Gomez Garrido J."/>
        </authorList>
    </citation>
    <scope>NUCLEOTIDE SEQUENCE [LARGE SCALE GENOMIC DNA]</scope>
</reference>
<dbReference type="EMBL" id="CADEPI010000628">
    <property type="protein sequence ID" value="CAB3387807.1"/>
    <property type="molecule type" value="Genomic_DNA"/>
</dbReference>
<evidence type="ECO:0000313" key="1">
    <source>
        <dbReference type="EMBL" id="CAB3387807.1"/>
    </source>
</evidence>
<dbReference type="GO" id="GO:0005634">
    <property type="term" value="C:nucleus"/>
    <property type="evidence" value="ECO:0007669"/>
    <property type="project" value="InterPro"/>
</dbReference>
<accession>A0A8S1EC61</accession>
<gene>
    <name evidence="1" type="ORF">CLODIP_2_CD09328</name>
</gene>
<protein>
    <submittedName>
        <fullName evidence="1">Uncharacterized protein</fullName>
    </submittedName>
</protein>
<name>A0A8S1EC61_9INSE</name>
<dbReference type="InterPro" id="IPR009511">
    <property type="entry name" value="MAD1/Cdc20-bound-Mad2-bd"/>
</dbReference>
<dbReference type="Pfam" id="PF06581">
    <property type="entry name" value="p31comet"/>
    <property type="match status" value="1"/>
</dbReference>